<gene>
    <name evidence="1" type="ORF">ACFOSV_02620</name>
</gene>
<reference evidence="2" key="1">
    <citation type="journal article" date="2019" name="Int. J. Syst. Evol. Microbiol.">
        <title>The Global Catalogue of Microorganisms (GCM) 10K type strain sequencing project: providing services to taxonomists for standard genome sequencing and annotation.</title>
        <authorList>
            <consortium name="The Broad Institute Genomics Platform"/>
            <consortium name="The Broad Institute Genome Sequencing Center for Infectious Disease"/>
            <person name="Wu L."/>
            <person name="Ma J."/>
        </authorList>
    </citation>
    <scope>NUCLEOTIDE SEQUENCE [LARGE SCALE GENOMIC DNA]</scope>
    <source>
        <strain evidence="2">CCUG 60523</strain>
    </source>
</reference>
<comment type="caution">
    <text evidence="1">The sequence shown here is derived from an EMBL/GenBank/DDBJ whole genome shotgun (WGS) entry which is preliminary data.</text>
</comment>
<keyword evidence="2" id="KW-1185">Reference proteome</keyword>
<proteinExistence type="predicted"/>
<name>A0ABV8AMT2_9BACT</name>
<dbReference type="RefSeq" id="WP_377903103.1">
    <property type="nucleotide sequence ID" value="NZ_JBHRZS010000003.1"/>
</dbReference>
<sequence length="86" mass="9407">MRAIALSASHGFTPQRGSLRDVVLKVNGKEVAQGRVPLTPPLTFTANDCLDFGVDLGCPISFDYFDVALFKFNGTIGTSKIWYPKK</sequence>
<dbReference type="Proteomes" id="UP001595805">
    <property type="component" value="Unassembled WGS sequence"/>
</dbReference>
<evidence type="ECO:0000313" key="2">
    <source>
        <dbReference type="Proteomes" id="UP001595805"/>
    </source>
</evidence>
<dbReference type="EMBL" id="JBHRZS010000003">
    <property type="protein sequence ID" value="MFC3879049.1"/>
    <property type="molecule type" value="Genomic_DNA"/>
</dbReference>
<accession>A0ABV8AMT2</accession>
<protein>
    <submittedName>
        <fullName evidence="1">Uncharacterized protein</fullName>
    </submittedName>
</protein>
<organism evidence="1 2">
    <name type="scientific">Algoriphagus namhaensis</name>
    <dbReference type="NCBI Taxonomy" id="915353"/>
    <lineage>
        <taxon>Bacteria</taxon>
        <taxon>Pseudomonadati</taxon>
        <taxon>Bacteroidota</taxon>
        <taxon>Cytophagia</taxon>
        <taxon>Cytophagales</taxon>
        <taxon>Cyclobacteriaceae</taxon>
        <taxon>Algoriphagus</taxon>
    </lineage>
</organism>
<evidence type="ECO:0000313" key="1">
    <source>
        <dbReference type="EMBL" id="MFC3879049.1"/>
    </source>
</evidence>